<dbReference type="EMBL" id="CP109546">
    <property type="protein sequence ID" value="WTZ10802.1"/>
    <property type="molecule type" value="Genomic_DNA"/>
</dbReference>
<proteinExistence type="predicted"/>
<reference evidence="2" key="1">
    <citation type="submission" date="2022-10" db="EMBL/GenBank/DDBJ databases">
        <title>The complete genomes of actinobacterial strains from the NBC collection.</title>
        <authorList>
            <person name="Joergensen T.S."/>
            <person name="Alvarez Arevalo M."/>
            <person name="Sterndorff E.B."/>
            <person name="Faurdal D."/>
            <person name="Vuksanovic O."/>
            <person name="Mourched A.-S."/>
            <person name="Charusanti P."/>
            <person name="Shaw S."/>
            <person name="Blin K."/>
            <person name="Weber T."/>
        </authorList>
    </citation>
    <scope>NUCLEOTIDE SEQUENCE</scope>
    <source>
        <strain evidence="2">NBC_01393</strain>
    </source>
</reference>
<gene>
    <name evidence="2" type="ORF">OG699_24180</name>
</gene>
<dbReference type="PRINTS" id="PR00381">
    <property type="entry name" value="KINESINLIGHT"/>
</dbReference>
<dbReference type="SUPFAM" id="SSF48452">
    <property type="entry name" value="TPR-like"/>
    <property type="match status" value="5"/>
</dbReference>
<sequence length="976" mass="104909">MSTDKDRSRLGIEAAGPRSIAAQHIDNAFTGDVLPAEALHAPSKVTAARGTSNLPPVSLCLGREEELGWLRRILASRHESAITQSGTVHGLGGIGKTTLALHYAHRHRGDYTLVWWINAASPDEIETSLTGLTHALVPGWSATAGRRAQVAWAMQWLAWHPGWLLVYDNVENPDDLAPYTGALHRGHHLATSRRTTGWPDSAPTLTLGNLDPDDATTLLCRLVFKETTPTPRQQAEARSLAVELGYFPLAIKQAGAYLAQNRGISLDSYRRRLDTKLAKIAHGTDTERTLARIWNVTLHALERADPLAVEVLYTAAWLAPDDLTHSLLTPPGTDPDDIAEAVGTLVAYSMVTDTGTTLSVHRLVQTVLRAPQTTNDTQPPRHLQGRDRAEQAVLHNLTPPTGHDSPAEEQWDTLTPHLVTLAATRPPEHHNTPLTSAYETVGHRLHQQGHTARAIPLHEAVLAQREQVLGDTHPDTLQSRNNLASAYYAAGDLGRAIPLLEAVLAQCEQVLGDTHPNTLTSRNNLASAYESAGDLGRAIPLHEATLAQYEQVLGDTHPNTLTSRNNLASAYQSAGDLGRAIPLHEATLAQREQVLGDTHPDTLAGRSNLAGAYQSAGDLKRAIPLLEAVLAQYEQVLGDTHPNTLAGRNNLAYAYQSAGDLGRAIPLHEAVLAQYEQVLGDTHPNTLTSRSNLAGTYQSAGDLGRAIPLYEAVLAQREQVLGDTHPNTLTSRSNLASAYESAGDLGRAIPLHEAVLAQREQVLGDTHPDTLQSRNNLAGAYRAAGDLKRAIPLYEAVLAQCEQVLGDTHPNTLTSRNNLASAYESAGDLGRAIPLHEATLAQREQVLGDTHPDTLQSRNNLAGTYQSAGDLGRAIPLHEATLAQCEQVLGDTHPNTLASRNNLAGAYQSAGDLGRAIPLYEALLAQCEQVLGDTHPNTLTSRNNLAGARRKLEAVQHGSTATSVPEAAPQKPSTAD</sequence>
<dbReference type="PANTHER" id="PTHR46082">
    <property type="entry name" value="ATP/GTP-BINDING PROTEIN-RELATED"/>
    <property type="match status" value="1"/>
</dbReference>
<dbReference type="InterPro" id="IPR027417">
    <property type="entry name" value="P-loop_NTPase"/>
</dbReference>
<feature type="region of interest" description="Disordered" evidence="1">
    <location>
        <begin position="953"/>
        <end position="976"/>
    </location>
</feature>
<evidence type="ECO:0000256" key="1">
    <source>
        <dbReference type="SAM" id="MobiDB-lite"/>
    </source>
</evidence>
<evidence type="ECO:0000313" key="2">
    <source>
        <dbReference type="EMBL" id="WTZ10802.1"/>
    </source>
</evidence>
<dbReference type="SUPFAM" id="SSF52540">
    <property type="entry name" value="P-loop containing nucleoside triphosphate hydrolases"/>
    <property type="match status" value="1"/>
</dbReference>
<dbReference type="Gene3D" id="3.40.50.300">
    <property type="entry name" value="P-loop containing nucleotide triphosphate hydrolases"/>
    <property type="match status" value="1"/>
</dbReference>
<dbReference type="InterPro" id="IPR019734">
    <property type="entry name" value="TPR_rpt"/>
</dbReference>
<organism evidence="2">
    <name type="scientific">Streptomyces sp. NBC_01393</name>
    <dbReference type="NCBI Taxonomy" id="2903851"/>
    <lineage>
        <taxon>Bacteria</taxon>
        <taxon>Bacillati</taxon>
        <taxon>Actinomycetota</taxon>
        <taxon>Actinomycetes</taxon>
        <taxon>Kitasatosporales</taxon>
        <taxon>Streptomycetaceae</taxon>
        <taxon>Streptomyces</taxon>
    </lineage>
</organism>
<name>A0AAU3HZH2_9ACTN</name>
<dbReference type="Gene3D" id="1.25.40.10">
    <property type="entry name" value="Tetratricopeptide repeat domain"/>
    <property type="match status" value="3"/>
</dbReference>
<accession>A0AAU3HZH2</accession>
<dbReference type="InterPro" id="IPR011990">
    <property type="entry name" value="TPR-like_helical_dom_sf"/>
</dbReference>
<dbReference type="GO" id="GO:0043531">
    <property type="term" value="F:ADP binding"/>
    <property type="evidence" value="ECO:0007669"/>
    <property type="project" value="InterPro"/>
</dbReference>
<dbReference type="AlphaFoldDB" id="A0AAU3HZH2"/>
<dbReference type="InterPro" id="IPR053137">
    <property type="entry name" value="NLR-like"/>
</dbReference>
<dbReference type="PANTHER" id="PTHR46082:SF6">
    <property type="entry name" value="AAA+ ATPASE DOMAIN-CONTAINING PROTEIN-RELATED"/>
    <property type="match status" value="1"/>
</dbReference>
<dbReference type="Pfam" id="PF13424">
    <property type="entry name" value="TPR_12"/>
    <property type="match status" value="5"/>
</dbReference>
<dbReference type="Pfam" id="PF13374">
    <property type="entry name" value="TPR_10"/>
    <property type="match status" value="2"/>
</dbReference>
<dbReference type="SMART" id="SM00028">
    <property type="entry name" value="TPR"/>
    <property type="match status" value="11"/>
</dbReference>
<protein>
    <submittedName>
        <fullName evidence="2">Tetratricopeptide repeat protein</fullName>
    </submittedName>
</protein>